<feature type="compositionally biased region" description="Low complexity" evidence="1">
    <location>
        <begin position="105"/>
        <end position="115"/>
    </location>
</feature>
<reference evidence="2" key="2">
    <citation type="submission" date="2010-05" db="EMBL/GenBank/DDBJ databases">
        <title>The Genome Sequence of Magnaporthe poae strain ATCC 64411.</title>
        <authorList>
            <consortium name="The Broad Institute Genome Sequencing Platform"/>
            <consortium name="Broad Institute Genome Sequencing Center for Infectious Disease"/>
            <person name="Ma L.-J."/>
            <person name="Dead R."/>
            <person name="Young S."/>
            <person name="Zeng Q."/>
            <person name="Koehrsen M."/>
            <person name="Alvarado L."/>
            <person name="Berlin A."/>
            <person name="Chapman S.B."/>
            <person name="Chen Z."/>
            <person name="Freedman E."/>
            <person name="Gellesch M."/>
            <person name="Goldberg J."/>
            <person name="Griggs A."/>
            <person name="Gujja S."/>
            <person name="Heilman E.R."/>
            <person name="Heiman D."/>
            <person name="Hepburn T."/>
            <person name="Howarth C."/>
            <person name="Jen D."/>
            <person name="Larson L."/>
            <person name="Mehta T."/>
            <person name="Neiman D."/>
            <person name="Pearson M."/>
            <person name="Roberts A."/>
            <person name="Saif S."/>
            <person name="Shea T."/>
            <person name="Shenoy N."/>
            <person name="Sisk P."/>
            <person name="Stolte C."/>
            <person name="Sykes S."/>
            <person name="Walk T."/>
            <person name="White J."/>
            <person name="Yandava C."/>
            <person name="Haas B."/>
            <person name="Nusbaum C."/>
            <person name="Birren B."/>
        </authorList>
    </citation>
    <scope>NUCLEOTIDE SEQUENCE</scope>
    <source>
        <strain evidence="2">ATCC 64411</strain>
    </source>
</reference>
<feature type="region of interest" description="Disordered" evidence="1">
    <location>
        <begin position="204"/>
        <end position="226"/>
    </location>
</feature>
<feature type="region of interest" description="Disordered" evidence="1">
    <location>
        <begin position="53"/>
        <end position="133"/>
    </location>
</feature>
<feature type="compositionally biased region" description="Polar residues" evidence="1">
    <location>
        <begin position="509"/>
        <end position="518"/>
    </location>
</feature>
<dbReference type="EMBL" id="GL877069">
    <property type="protein sequence ID" value="KLU93045.1"/>
    <property type="molecule type" value="Genomic_DNA"/>
</dbReference>
<gene>
    <name evidence="2" type="ORF">MAPG_11986</name>
</gene>
<accession>A0A0C4EGL9</accession>
<feature type="region of interest" description="Disordered" evidence="1">
    <location>
        <begin position="320"/>
        <end position="518"/>
    </location>
</feature>
<feature type="compositionally biased region" description="Low complexity" evidence="1">
    <location>
        <begin position="209"/>
        <end position="222"/>
    </location>
</feature>
<feature type="compositionally biased region" description="Low complexity" evidence="1">
    <location>
        <begin position="329"/>
        <end position="339"/>
    </location>
</feature>
<dbReference type="OrthoDB" id="10571709at2759"/>
<dbReference type="VEuPathDB" id="FungiDB:MAPG_11986"/>
<dbReference type="AlphaFoldDB" id="A0A0C4EGL9"/>
<reference evidence="2" key="3">
    <citation type="submission" date="2011-03" db="EMBL/GenBank/DDBJ databases">
        <title>Annotation of Magnaporthe poae ATCC 64411.</title>
        <authorList>
            <person name="Ma L.-J."/>
            <person name="Dead R."/>
            <person name="Young S.K."/>
            <person name="Zeng Q."/>
            <person name="Gargeya S."/>
            <person name="Fitzgerald M."/>
            <person name="Haas B."/>
            <person name="Abouelleil A."/>
            <person name="Alvarado L."/>
            <person name="Arachchi H.M."/>
            <person name="Berlin A."/>
            <person name="Brown A."/>
            <person name="Chapman S.B."/>
            <person name="Chen Z."/>
            <person name="Dunbar C."/>
            <person name="Freedman E."/>
            <person name="Gearin G."/>
            <person name="Gellesch M."/>
            <person name="Goldberg J."/>
            <person name="Griggs A."/>
            <person name="Gujja S."/>
            <person name="Heiman D."/>
            <person name="Howarth C."/>
            <person name="Larson L."/>
            <person name="Lui A."/>
            <person name="MacDonald P.J.P."/>
            <person name="Mehta T."/>
            <person name="Montmayeur A."/>
            <person name="Murphy C."/>
            <person name="Neiman D."/>
            <person name="Pearson M."/>
            <person name="Priest M."/>
            <person name="Roberts A."/>
            <person name="Saif S."/>
            <person name="Shea T."/>
            <person name="Shenoy N."/>
            <person name="Sisk P."/>
            <person name="Stolte C."/>
            <person name="Sykes S."/>
            <person name="Yandava C."/>
            <person name="Wortman J."/>
            <person name="Nusbaum C."/>
            <person name="Birren B."/>
        </authorList>
    </citation>
    <scope>NUCLEOTIDE SEQUENCE</scope>
    <source>
        <strain evidence="2">ATCC 64411</strain>
    </source>
</reference>
<dbReference type="EMBL" id="ADBL01003002">
    <property type="status" value="NOT_ANNOTATED_CDS"/>
    <property type="molecule type" value="Genomic_DNA"/>
</dbReference>
<dbReference type="eggNOG" id="ENOG502T5EQ">
    <property type="taxonomic scope" value="Eukaryota"/>
</dbReference>
<feature type="compositionally biased region" description="Basic residues" evidence="1">
    <location>
        <begin position="437"/>
        <end position="447"/>
    </location>
</feature>
<keyword evidence="4" id="KW-1185">Reference proteome</keyword>
<reference evidence="4" key="1">
    <citation type="submission" date="2010-05" db="EMBL/GenBank/DDBJ databases">
        <title>The genome sequence of Magnaporthe poae strain ATCC 64411.</title>
        <authorList>
            <person name="Ma L.-J."/>
            <person name="Dead R."/>
            <person name="Young S."/>
            <person name="Zeng Q."/>
            <person name="Koehrsen M."/>
            <person name="Alvarado L."/>
            <person name="Berlin A."/>
            <person name="Chapman S.B."/>
            <person name="Chen Z."/>
            <person name="Freedman E."/>
            <person name="Gellesch M."/>
            <person name="Goldberg J."/>
            <person name="Griggs A."/>
            <person name="Gujja S."/>
            <person name="Heilman E.R."/>
            <person name="Heiman D."/>
            <person name="Hepburn T."/>
            <person name="Howarth C."/>
            <person name="Jen D."/>
            <person name="Larson L."/>
            <person name="Mehta T."/>
            <person name="Neiman D."/>
            <person name="Pearson M."/>
            <person name="Roberts A."/>
            <person name="Saif S."/>
            <person name="Shea T."/>
            <person name="Shenoy N."/>
            <person name="Sisk P."/>
            <person name="Stolte C."/>
            <person name="Sykes S."/>
            <person name="Walk T."/>
            <person name="White J."/>
            <person name="Yandava C."/>
            <person name="Haas B."/>
            <person name="Nusbaum C."/>
            <person name="Birren B."/>
        </authorList>
    </citation>
    <scope>NUCLEOTIDE SEQUENCE [LARGE SCALE GENOMIC DNA]</scope>
    <source>
        <strain evidence="4">ATCC 64411 / 73-15</strain>
    </source>
</reference>
<dbReference type="Proteomes" id="UP000011715">
    <property type="component" value="Unassembled WGS sequence"/>
</dbReference>
<dbReference type="EnsemblFungi" id="MAPG_11986T0">
    <property type="protein sequence ID" value="MAPG_11986T0"/>
    <property type="gene ID" value="MAPG_11986"/>
</dbReference>
<protein>
    <submittedName>
        <fullName evidence="2 3">Uncharacterized protein</fullName>
    </submittedName>
</protein>
<reference evidence="3" key="4">
    <citation type="journal article" date="2015" name="G3 (Bethesda)">
        <title>Genome sequences of three phytopathogenic species of the Magnaporthaceae family of fungi.</title>
        <authorList>
            <person name="Okagaki L.H."/>
            <person name="Nunes C.C."/>
            <person name="Sailsbery J."/>
            <person name="Clay B."/>
            <person name="Brown D."/>
            <person name="John T."/>
            <person name="Oh Y."/>
            <person name="Young N."/>
            <person name="Fitzgerald M."/>
            <person name="Haas B.J."/>
            <person name="Zeng Q."/>
            <person name="Young S."/>
            <person name="Adiconis X."/>
            <person name="Fan L."/>
            <person name="Levin J.Z."/>
            <person name="Mitchell T.K."/>
            <person name="Okubara P.A."/>
            <person name="Farman M.L."/>
            <person name="Kohn L.M."/>
            <person name="Birren B."/>
            <person name="Ma L.-J."/>
            <person name="Dean R.A."/>
        </authorList>
    </citation>
    <scope>NUCLEOTIDE SEQUENCE</scope>
    <source>
        <strain evidence="3">ATCC 64411 / 73-15</strain>
    </source>
</reference>
<evidence type="ECO:0000256" key="1">
    <source>
        <dbReference type="SAM" id="MobiDB-lite"/>
    </source>
</evidence>
<evidence type="ECO:0000313" key="4">
    <source>
        <dbReference type="Proteomes" id="UP000011715"/>
    </source>
</evidence>
<feature type="compositionally biased region" description="Pro residues" evidence="1">
    <location>
        <begin position="79"/>
        <end position="97"/>
    </location>
</feature>
<feature type="region of interest" description="Disordered" evidence="1">
    <location>
        <begin position="1"/>
        <end position="29"/>
    </location>
</feature>
<evidence type="ECO:0000313" key="3">
    <source>
        <dbReference type="EnsemblFungi" id="MAPG_11986T0"/>
    </source>
</evidence>
<feature type="compositionally biased region" description="Polar residues" evidence="1">
    <location>
        <begin position="388"/>
        <end position="397"/>
    </location>
</feature>
<evidence type="ECO:0000313" key="2">
    <source>
        <dbReference type="EMBL" id="KLU93045.1"/>
    </source>
</evidence>
<feature type="compositionally biased region" description="Basic and acidic residues" evidence="1">
    <location>
        <begin position="449"/>
        <end position="462"/>
    </location>
</feature>
<sequence>MSSASDPSARAAQALGPDRPSSLKSEKGSWVTVSLQRLVQHRLGNFPRKANTFAWARGHNRNNSTANGRPAAESIPTRLPGPPAEPTPDPAEPGPPGEKPESLSEESPVVPQDPQQQHHDNHDHHHQRQASQEDVVELKAVLDQLDSSTAAAEDNPDSTKHSPHQPAEGSKHRRSVSDPEVCVTEDDVDGITLHEITETSGLKIHGTVSKNSSSQDSASTSSKRARHRIPHISLKSLANTNWLRHRRRKGSQPTSPFPVLTAENVQVTRHITVEYHRQLSPPLHNISPPGPDCRIAAEYPDYFNHQALFGGPRLVRLAAQEEEEEEAGDAAGPIAADQPSVFRRGRSRTNSSTVFSGSDHEQGIAGEEQAEDCHTPLSPPRPYKRQPSVVSHISANPGQGRDETPAATTTTAVQFLTRPGKLLGQRRRSFQDSSTTKLRKSKRKPPTRSRTESPHARTELRPEIVPPTPVPELSNHFPAAAKAKVEEVEEAADQTVTSDSPREEPVAPTGQQQQGETI</sequence>
<organism evidence="3 4">
    <name type="scientific">Magnaporthiopsis poae (strain ATCC 64411 / 73-15)</name>
    <name type="common">Kentucky bluegrass fungus</name>
    <name type="synonym">Magnaporthe poae</name>
    <dbReference type="NCBI Taxonomy" id="644358"/>
    <lineage>
        <taxon>Eukaryota</taxon>
        <taxon>Fungi</taxon>
        <taxon>Dikarya</taxon>
        <taxon>Ascomycota</taxon>
        <taxon>Pezizomycotina</taxon>
        <taxon>Sordariomycetes</taxon>
        <taxon>Sordariomycetidae</taxon>
        <taxon>Magnaporthales</taxon>
        <taxon>Magnaporthaceae</taxon>
        <taxon>Magnaporthiopsis</taxon>
    </lineage>
</organism>
<name>A0A0C4EGL9_MAGP6</name>
<feature type="region of interest" description="Disordered" evidence="1">
    <location>
        <begin position="149"/>
        <end position="186"/>
    </location>
</feature>
<proteinExistence type="predicted"/>
<reference evidence="3" key="5">
    <citation type="submission" date="2015-06" db="UniProtKB">
        <authorList>
            <consortium name="EnsemblFungi"/>
        </authorList>
    </citation>
    <scope>IDENTIFICATION</scope>
    <source>
        <strain evidence="3">ATCC 64411</strain>
    </source>
</reference>